<name>A0ABQ9IA94_9NEOP</name>
<dbReference type="Proteomes" id="UP001159363">
    <property type="component" value="Chromosome 2"/>
</dbReference>
<proteinExistence type="predicted"/>
<reference evidence="1 2" key="1">
    <citation type="submission" date="2023-02" db="EMBL/GenBank/DDBJ databases">
        <title>LHISI_Scaffold_Assembly.</title>
        <authorList>
            <person name="Stuart O.P."/>
            <person name="Cleave R."/>
            <person name="Magrath M.J.L."/>
            <person name="Mikheyev A.S."/>
        </authorList>
    </citation>
    <scope>NUCLEOTIDE SEQUENCE [LARGE SCALE GENOMIC DNA]</scope>
    <source>
        <strain evidence="1">Daus_M_001</strain>
        <tissue evidence="1">Leg muscle</tissue>
    </source>
</reference>
<comment type="caution">
    <text evidence="1">The sequence shown here is derived from an EMBL/GenBank/DDBJ whole genome shotgun (WGS) entry which is preliminary data.</text>
</comment>
<dbReference type="EMBL" id="JARBHB010000002">
    <property type="protein sequence ID" value="KAJ8893377.1"/>
    <property type="molecule type" value="Genomic_DNA"/>
</dbReference>
<evidence type="ECO:0000313" key="2">
    <source>
        <dbReference type="Proteomes" id="UP001159363"/>
    </source>
</evidence>
<accession>A0ABQ9IA94</accession>
<keyword evidence="2" id="KW-1185">Reference proteome</keyword>
<sequence>MLAIPLSLLKEACIELTSWEYCRHSYYMPKTWYNHEQCKIQSLYPTRWIYTGNQINEIIEHYEEILATLENLKSQDKAAGLLQVFKAGSTFLVVMAKYVILKIALLNRLLQGIKQTNNFRTD</sequence>
<organism evidence="1 2">
    <name type="scientific">Dryococelus australis</name>
    <dbReference type="NCBI Taxonomy" id="614101"/>
    <lineage>
        <taxon>Eukaryota</taxon>
        <taxon>Metazoa</taxon>
        <taxon>Ecdysozoa</taxon>
        <taxon>Arthropoda</taxon>
        <taxon>Hexapoda</taxon>
        <taxon>Insecta</taxon>
        <taxon>Pterygota</taxon>
        <taxon>Neoptera</taxon>
        <taxon>Polyneoptera</taxon>
        <taxon>Phasmatodea</taxon>
        <taxon>Verophasmatodea</taxon>
        <taxon>Anareolatae</taxon>
        <taxon>Phasmatidae</taxon>
        <taxon>Eurycanthinae</taxon>
        <taxon>Dryococelus</taxon>
    </lineage>
</organism>
<protein>
    <submittedName>
        <fullName evidence="1">Uncharacterized protein</fullName>
    </submittedName>
</protein>
<gene>
    <name evidence="1" type="ORF">PR048_005968</name>
</gene>
<evidence type="ECO:0000313" key="1">
    <source>
        <dbReference type="EMBL" id="KAJ8893377.1"/>
    </source>
</evidence>